<feature type="transmembrane region" description="Helical" evidence="8">
    <location>
        <begin position="136"/>
        <end position="162"/>
    </location>
</feature>
<dbReference type="OrthoDB" id="9795324at2"/>
<dbReference type="Proteomes" id="UP000261704">
    <property type="component" value="Chromosome"/>
</dbReference>
<protein>
    <recommendedName>
        <fullName evidence="8">Probable membrane transporter protein</fullName>
    </recommendedName>
</protein>
<dbReference type="EMBL" id="CP032125">
    <property type="protein sequence ID" value="AXX97544.1"/>
    <property type="molecule type" value="Genomic_DNA"/>
</dbReference>
<keyword evidence="7 8" id="KW-0472">Membrane</keyword>
<gene>
    <name evidence="9" type="ORF">BAR1_06095</name>
</gene>
<feature type="transmembrane region" description="Helical" evidence="8">
    <location>
        <begin position="107"/>
        <end position="124"/>
    </location>
</feature>
<evidence type="ECO:0000313" key="10">
    <source>
        <dbReference type="Proteomes" id="UP000261704"/>
    </source>
</evidence>
<evidence type="ECO:0000256" key="1">
    <source>
        <dbReference type="ARBA" id="ARBA00004651"/>
    </source>
</evidence>
<feature type="transmembrane region" description="Helical" evidence="8">
    <location>
        <begin position="174"/>
        <end position="192"/>
    </location>
</feature>
<keyword evidence="4 8" id="KW-1003">Cell membrane</keyword>
<evidence type="ECO:0000256" key="2">
    <source>
        <dbReference type="ARBA" id="ARBA00009142"/>
    </source>
</evidence>
<evidence type="ECO:0000256" key="5">
    <source>
        <dbReference type="ARBA" id="ARBA00022692"/>
    </source>
</evidence>
<dbReference type="GO" id="GO:0005886">
    <property type="term" value="C:plasma membrane"/>
    <property type="evidence" value="ECO:0007669"/>
    <property type="project" value="UniProtKB-SubCell"/>
</dbReference>
<dbReference type="KEGG" id="pamo:BAR1_06095"/>
<proteinExistence type="inferred from homology"/>
<dbReference type="PANTHER" id="PTHR30269">
    <property type="entry name" value="TRANSMEMBRANE PROTEIN YFCA"/>
    <property type="match status" value="1"/>
</dbReference>
<evidence type="ECO:0000256" key="4">
    <source>
        <dbReference type="ARBA" id="ARBA00022475"/>
    </source>
</evidence>
<feature type="transmembrane region" description="Helical" evidence="8">
    <location>
        <begin position="12"/>
        <end position="29"/>
    </location>
</feature>
<comment type="subcellular location">
    <subcellularLocation>
        <location evidence="1 8">Cell membrane</location>
        <topology evidence="1 8">Multi-pass membrane protein</topology>
    </subcellularLocation>
</comment>
<reference evidence="9 10" key="1">
    <citation type="submission" date="2018-09" db="EMBL/GenBank/DDBJ databases">
        <title>Profundibacter amoris BAR1 gen. nov., sp. nov., a new member of the Roseobacter clade isolated at Lokis Castle Vent Field on the Arctic Mid-Oceanic Ridge.</title>
        <authorList>
            <person name="Le Moine Bauer S."/>
            <person name="Sjoeberg A.G."/>
            <person name="L'Haridon S."/>
            <person name="Stokke R."/>
            <person name="Roalkvam I."/>
            <person name="Steen I.H."/>
            <person name="Dahle H."/>
        </authorList>
    </citation>
    <scope>NUCLEOTIDE SEQUENCE [LARGE SCALE GENOMIC DNA]</scope>
    <source>
        <strain evidence="9 10">BAR1</strain>
    </source>
</reference>
<feature type="transmembrane region" description="Helical" evidence="8">
    <location>
        <begin position="35"/>
        <end position="58"/>
    </location>
</feature>
<evidence type="ECO:0000256" key="7">
    <source>
        <dbReference type="ARBA" id="ARBA00023136"/>
    </source>
</evidence>
<accession>A0A347UFB6</accession>
<comment type="similarity">
    <text evidence="2 8">Belongs to the 4-toluene sulfonate uptake permease (TSUP) (TC 2.A.102) family.</text>
</comment>
<evidence type="ECO:0000256" key="6">
    <source>
        <dbReference type="ARBA" id="ARBA00022989"/>
    </source>
</evidence>
<feature type="transmembrane region" description="Helical" evidence="8">
    <location>
        <begin position="79"/>
        <end position="101"/>
    </location>
</feature>
<evidence type="ECO:0000313" key="9">
    <source>
        <dbReference type="EMBL" id="AXX97544.1"/>
    </source>
</evidence>
<dbReference type="Pfam" id="PF01925">
    <property type="entry name" value="TauE"/>
    <property type="match status" value="1"/>
</dbReference>
<dbReference type="InterPro" id="IPR052017">
    <property type="entry name" value="TSUP"/>
</dbReference>
<feature type="transmembrane region" description="Helical" evidence="8">
    <location>
        <begin position="227"/>
        <end position="248"/>
    </location>
</feature>
<keyword evidence="5 8" id="KW-0812">Transmembrane</keyword>
<evidence type="ECO:0000256" key="8">
    <source>
        <dbReference type="RuleBase" id="RU363041"/>
    </source>
</evidence>
<name>A0A347UFB6_9RHOB</name>
<keyword evidence="3" id="KW-0813">Transport</keyword>
<dbReference type="RefSeq" id="WP_118942201.1">
    <property type="nucleotide sequence ID" value="NZ_CP032125.1"/>
</dbReference>
<sequence>MQALTEAVAIDGFWLLVAAAAVAGLVRGFSGFGTAMVYLPVAGQILTPFQALTTLMVMDLIGPLPNIPSAIRTGHKRDILRLSAGTLVALPLGVLVLGLIAPEVFRYGVSLISLLLLVLLMAGVRYHGTLRPPMVYGTGAVGGFLAGSVGLPGPPVIMLYMASPNPSEVIRANIMVYLLLCDLMMIGVLHLNGYLQVSAVALGALLILPYLAANVLGGWLFRPGYERLYRAIAYFIIAASALNGMPLFD</sequence>
<keyword evidence="10" id="KW-1185">Reference proteome</keyword>
<keyword evidence="6 8" id="KW-1133">Transmembrane helix</keyword>
<dbReference type="PANTHER" id="PTHR30269:SF37">
    <property type="entry name" value="MEMBRANE TRANSPORTER PROTEIN"/>
    <property type="match status" value="1"/>
</dbReference>
<organism evidence="9 10">
    <name type="scientific">Profundibacter amoris</name>
    <dbReference type="NCBI Taxonomy" id="2171755"/>
    <lineage>
        <taxon>Bacteria</taxon>
        <taxon>Pseudomonadati</taxon>
        <taxon>Pseudomonadota</taxon>
        <taxon>Alphaproteobacteria</taxon>
        <taxon>Rhodobacterales</taxon>
        <taxon>Paracoccaceae</taxon>
        <taxon>Profundibacter</taxon>
    </lineage>
</organism>
<feature type="transmembrane region" description="Helical" evidence="8">
    <location>
        <begin position="199"/>
        <end position="221"/>
    </location>
</feature>
<dbReference type="AlphaFoldDB" id="A0A347UFB6"/>
<evidence type="ECO:0000256" key="3">
    <source>
        <dbReference type="ARBA" id="ARBA00022448"/>
    </source>
</evidence>
<dbReference type="InterPro" id="IPR002781">
    <property type="entry name" value="TM_pro_TauE-like"/>
</dbReference>